<dbReference type="Proteomes" id="UP000298284">
    <property type="component" value="Unassembled WGS sequence"/>
</dbReference>
<dbReference type="RefSeq" id="WP_135532325.1">
    <property type="nucleotide sequence ID" value="NZ_SRKZ01000006.1"/>
</dbReference>
<evidence type="ECO:0000259" key="2">
    <source>
        <dbReference type="Pfam" id="PF13568"/>
    </source>
</evidence>
<sequence length="220" mass="23595">MRKFTLLAALVLGAAGATQAQTTGVQFGLKAGLSEAVLDGALNQDANFKTGAHFGGFLRWRPSARVALQPELVFSQQGSSNKIPLSVVTLENKTKLNYLNIPVLLKVYLGDVVNLQVGPQFGLLMSAHLDGQTGYTSSSNGNSYRVENVDQKDFYKGDIGLCGGLGVDLKNGLLFAARLNYGLTDITKDENTKKMRDYFGIGGLHNRVIEASVGYAFGSK</sequence>
<protein>
    <submittedName>
        <fullName evidence="3">PorT family protein</fullName>
    </submittedName>
</protein>
<feature type="domain" description="Outer membrane protein beta-barrel" evidence="2">
    <location>
        <begin position="19"/>
        <end position="187"/>
    </location>
</feature>
<keyword evidence="1" id="KW-0732">Signal</keyword>
<gene>
    <name evidence="3" type="ORF">EU557_20390</name>
</gene>
<name>A0A4Z0MGX8_9BACT</name>
<dbReference type="EMBL" id="SRKZ01000006">
    <property type="protein sequence ID" value="TGD78465.1"/>
    <property type="molecule type" value="Genomic_DNA"/>
</dbReference>
<evidence type="ECO:0000256" key="1">
    <source>
        <dbReference type="SAM" id="SignalP"/>
    </source>
</evidence>
<dbReference type="OrthoDB" id="1160354at2"/>
<feature type="signal peptide" evidence="1">
    <location>
        <begin position="1"/>
        <end position="20"/>
    </location>
</feature>
<dbReference type="AlphaFoldDB" id="A0A4Z0MGX8"/>
<dbReference type="Pfam" id="PF13568">
    <property type="entry name" value="OMP_b-brl_2"/>
    <property type="match status" value="1"/>
</dbReference>
<evidence type="ECO:0000313" key="4">
    <source>
        <dbReference type="Proteomes" id="UP000298284"/>
    </source>
</evidence>
<organism evidence="3 4">
    <name type="scientific">Hymenobacter wooponensis</name>
    <dbReference type="NCBI Taxonomy" id="1525360"/>
    <lineage>
        <taxon>Bacteria</taxon>
        <taxon>Pseudomonadati</taxon>
        <taxon>Bacteroidota</taxon>
        <taxon>Cytophagia</taxon>
        <taxon>Cytophagales</taxon>
        <taxon>Hymenobacteraceae</taxon>
        <taxon>Hymenobacter</taxon>
    </lineage>
</organism>
<feature type="chain" id="PRO_5021466698" evidence="1">
    <location>
        <begin position="21"/>
        <end position="220"/>
    </location>
</feature>
<evidence type="ECO:0000313" key="3">
    <source>
        <dbReference type="EMBL" id="TGD78465.1"/>
    </source>
</evidence>
<reference evidence="3 4" key="1">
    <citation type="submission" date="2019-04" db="EMBL/GenBank/DDBJ databases">
        <authorList>
            <person name="Feng G."/>
            <person name="Zhang J."/>
            <person name="Zhu H."/>
        </authorList>
    </citation>
    <scope>NUCLEOTIDE SEQUENCE [LARGE SCALE GENOMIC DNA]</scope>
    <source>
        <strain evidence="3 4">JCM 19491</strain>
    </source>
</reference>
<accession>A0A4Z0MGX8</accession>
<dbReference type="InterPro" id="IPR025665">
    <property type="entry name" value="Beta-barrel_OMP_2"/>
</dbReference>
<comment type="caution">
    <text evidence="3">The sequence shown here is derived from an EMBL/GenBank/DDBJ whole genome shotgun (WGS) entry which is preliminary data.</text>
</comment>
<proteinExistence type="predicted"/>
<keyword evidence="4" id="KW-1185">Reference proteome</keyword>